<reference evidence="3" key="1">
    <citation type="submission" date="2017-01" db="EMBL/GenBank/DDBJ databases">
        <authorList>
            <person name="Varghese N."/>
            <person name="Submissions S."/>
        </authorList>
    </citation>
    <scope>NUCLEOTIDE SEQUENCE [LARGE SCALE GENOMIC DNA]</scope>
    <source>
        <strain evidence="3">CGMCC 1.7737</strain>
    </source>
</reference>
<evidence type="ECO:0000313" key="3">
    <source>
        <dbReference type="Proteomes" id="UP000186914"/>
    </source>
</evidence>
<accession>A0A1N6UXJ9</accession>
<dbReference type="Proteomes" id="UP000186914">
    <property type="component" value="Unassembled WGS sequence"/>
</dbReference>
<dbReference type="InterPro" id="IPR006439">
    <property type="entry name" value="HAD-SF_hydro_IA"/>
</dbReference>
<dbReference type="InterPro" id="IPR050155">
    <property type="entry name" value="HAD-like_hydrolase_sf"/>
</dbReference>
<dbReference type="Pfam" id="PF13419">
    <property type="entry name" value="HAD_2"/>
    <property type="match status" value="1"/>
</dbReference>
<dbReference type="AlphaFoldDB" id="A0A1N6UXJ9"/>
<evidence type="ECO:0000313" key="2">
    <source>
        <dbReference type="EMBL" id="SIQ70291.1"/>
    </source>
</evidence>
<dbReference type="SUPFAM" id="SSF56784">
    <property type="entry name" value="HAD-like"/>
    <property type="match status" value="1"/>
</dbReference>
<dbReference type="PANTHER" id="PTHR43434">
    <property type="entry name" value="PHOSPHOGLYCOLATE PHOSPHATASE"/>
    <property type="match status" value="1"/>
</dbReference>
<comment type="similarity">
    <text evidence="1">Belongs to the HAD-like hydrolase superfamily.</text>
</comment>
<gene>
    <name evidence="2" type="ORF">SAMN05421858_0135</name>
</gene>
<dbReference type="InterPro" id="IPR036412">
    <property type="entry name" value="HAD-like_sf"/>
</dbReference>
<sequence length="223" mass="24629">MTEYDAVIFDNDGVLVEPPAYDTQSEATRTAFEAVGVADADRTHLDAVVGGVTVDGLYELCTAYDLDPESFWAAREHHDEQSQLEKFRAGARTCYDDVSALSGLSDLTSSCGLVSNNHHSTIEFVLEFFELHSLFDTYYGRPKTIESLRLKKPNPHYLDKALADLGAESALYVGDSESDVVAAHRADMDSVFVRRAHCRDVSLSTDPTYEVKTLHDVAALLDE</sequence>
<name>A0A1N6UXJ9_9EURY</name>
<evidence type="ECO:0000256" key="1">
    <source>
        <dbReference type="ARBA" id="ARBA00007958"/>
    </source>
</evidence>
<proteinExistence type="inferred from homology"/>
<protein>
    <submittedName>
        <fullName evidence="2">Haloacid dehalogenase superfamily, subfamily IA, variant 1 with third motif having Dx(3-4)D or Dx(3-4)E</fullName>
    </submittedName>
</protein>
<organism evidence="2 3">
    <name type="scientific">Haladaptatus litoreus</name>
    <dbReference type="NCBI Taxonomy" id="553468"/>
    <lineage>
        <taxon>Archaea</taxon>
        <taxon>Methanobacteriati</taxon>
        <taxon>Methanobacteriota</taxon>
        <taxon>Stenosarchaea group</taxon>
        <taxon>Halobacteria</taxon>
        <taxon>Halobacteriales</taxon>
        <taxon>Haladaptataceae</taxon>
        <taxon>Haladaptatus</taxon>
    </lineage>
</organism>
<dbReference type="PANTHER" id="PTHR43434:SF1">
    <property type="entry name" value="PHOSPHOGLYCOLATE PHOSPHATASE"/>
    <property type="match status" value="1"/>
</dbReference>
<dbReference type="InterPro" id="IPR041492">
    <property type="entry name" value="HAD_2"/>
</dbReference>
<dbReference type="EMBL" id="FTNO01000001">
    <property type="protein sequence ID" value="SIQ70291.1"/>
    <property type="molecule type" value="Genomic_DNA"/>
</dbReference>
<dbReference type="OrthoDB" id="115864at2157"/>
<dbReference type="Gene3D" id="3.40.50.1000">
    <property type="entry name" value="HAD superfamily/HAD-like"/>
    <property type="match status" value="1"/>
</dbReference>
<dbReference type="GO" id="GO:0008967">
    <property type="term" value="F:phosphoglycolate phosphatase activity"/>
    <property type="evidence" value="ECO:0007669"/>
    <property type="project" value="TreeGrafter"/>
</dbReference>
<dbReference type="SFLD" id="SFLDS00003">
    <property type="entry name" value="Haloacid_Dehalogenase"/>
    <property type="match status" value="1"/>
</dbReference>
<dbReference type="GO" id="GO:0006281">
    <property type="term" value="P:DNA repair"/>
    <property type="evidence" value="ECO:0007669"/>
    <property type="project" value="TreeGrafter"/>
</dbReference>
<dbReference type="NCBIfam" id="TIGR01549">
    <property type="entry name" value="HAD-SF-IA-v1"/>
    <property type="match status" value="1"/>
</dbReference>
<dbReference type="InterPro" id="IPR023214">
    <property type="entry name" value="HAD_sf"/>
</dbReference>
<dbReference type="SFLD" id="SFLDG01129">
    <property type="entry name" value="C1.5:_HAD__Beta-PGM__Phosphata"/>
    <property type="match status" value="1"/>
</dbReference>
<keyword evidence="3" id="KW-1185">Reference proteome</keyword>
<dbReference type="RefSeq" id="WP_076427093.1">
    <property type="nucleotide sequence ID" value="NZ_FTNO01000001.1"/>
</dbReference>